<reference evidence="1 2" key="1">
    <citation type="submission" date="2020-11" db="EMBL/GenBank/DDBJ databases">
        <authorList>
            <person name="Wallbank WR R."/>
            <person name="Pardo Diaz C."/>
            <person name="Kozak K."/>
            <person name="Martin S."/>
            <person name="Jiggins C."/>
            <person name="Moest M."/>
            <person name="Warren A I."/>
            <person name="Generalovic N T."/>
            <person name="Byers J.R.P. K."/>
            <person name="Montejo-Kovacevich G."/>
            <person name="Yen C E."/>
        </authorList>
    </citation>
    <scope>NUCLEOTIDE SEQUENCE [LARGE SCALE GENOMIC DNA]</scope>
</reference>
<organism evidence="1 2">
    <name type="scientific">Hermetia illucens</name>
    <name type="common">Black soldier fly</name>
    <dbReference type="NCBI Taxonomy" id="343691"/>
    <lineage>
        <taxon>Eukaryota</taxon>
        <taxon>Metazoa</taxon>
        <taxon>Ecdysozoa</taxon>
        <taxon>Arthropoda</taxon>
        <taxon>Hexapoda</taxon>
        <taxon>Insecta</taxon>
        <taxon>Pterygota</taxon>
        <taxon>Neoptera</taxon>
        <taxon>Endopterygota</taxon>
        <taxon>Diptera</taxon>
        <taxon>Brachycera</taxon>
        <taxon>Stratiomyomorpha</taxon>
        <taxon>Stratiomyidae</taxon>
        <taxon>Hermetiinae</taxon>
        <taxon>Hermetia</taxon>
    </lineage>
</organism>
<accession>A0A7R8UI00</accession>
<proteinExistence type="predicted"/>
<keyword evidence="2" id="KW-1185">Reference proteome</keyword>
<name>A0A7R8UI00_HERIL</name>
<evidence type="ECO:0000313" key="2">
    <source>
        <dbReference type="Proteomes" id="UP000594454"/>
    </source>
</evidence>
<sequence>MEHNKKCCTFQNYQVAFVEVPAMQSELPNKFRVVVDKWYEDRRAEEIKELNEYDETVDTYENFVTNLYEYSYNSTQYGPFTRHIPEYIPGDIRDLGPDQVHQQRMVNLVNGIRWLFDFVDS</sequence>
<dbReference type="EMBL" id="LR899010">
    <property type="protein sequence ID" value="CAD7081055.1"/>
    <property type="molecule type" value="Genomic_DNA"/>
</dbReference>
<dbReference type="Proteomes" id="UP000594454">
    <property type="component" value="Chromosome 2"/>
</dbReference>
<protein>
    <submittedName>
        <fullName evidence="1">Uncharacterized protein</fullName>
    </submittedName>
</protein>
<dbReference type="InParanoid" id="A0A7R8UI00"/>
<gene>
    <name evidence="1" type="ORF">HERILL_LOCUS4180</name>
</gene>
<dbReference type="AlphaFoldDB" id="A0A7R8UI00"/>
<evidence type="ECO:0000313" key="1">
    <source>
        <dbReference type="EMBL" id="CAD7081055.1"/>
    </source>
</evidence>